<dbReference type="Pfam" id="PF00668">
    <property type="entry name" value="Condensation"/>
    <property type="match status" value="1"/>
</dbReference>
<dbReference type="InterPro" id="IPR029058">
    <property type="entry name" value="AB_hydrolase_fold"/>
</dbReference>
<dbReference type="GO" id="GO:0017000">
    <property type="term" value="P:antibiotic biosynthetic process"/>
    <property type="evidence" value="ECO:0007669"/>
    <property type="project" value="UniProtKB-ARBA"/>
</dbReference>
<dbReference type="InterPro" id="IPR000873">
    <property type="entry name" value="AMP-dep_synth/lig_dom"/>
</dbReference>
<dbReference type="SMART" id="SM00823">
    <property type="entry name" value="PKS_PP"/>
    <property type="match status" value="2"/>
</dbReference>
<dbReference type="Gene3D" id="1.10.1200.10">
    <property type="entry name" value="ACP-like"/>
    <property type="match status" value="1"/>
</dbReference>
<dbReference type="OrthoDB" id="2472181at2"/>
<dbReference type="Gene3D" id="3.40.50.1820">
    <property type="entry name" value="alpha/beta hydrolase"/>
    <property type="match status" value="1"/>
</dbReference>
<evidence type="ECO:0000256" key="2">
    <source>
        <dbReference type="ARBA" id="ARBA00006432"/>
    </source>
</evidence>
<sequence>MTTHADPSSSSQVDGYAISPIQRQILRRHTGAAELPQDITAHIELPARITSEELRHAVTAVAHRHDLLCSDFRQLPGMAEPAQVVRGEATVRFDSDTTGTDTGPALRINEPFALRTVLGGEHGDGPRTLKLAMSGFLADPASLARFTAELAGALGIAEAPAAEEYPRYADVAQFLAGAGEDAEAQQFWRALADRAEDAALPTVGYDEAGVSELHFTLDAGVNAQVRHLAERTGWSYRNIVFGALHTLVQRLTGRPSTVALHWSARDAYPELAGVFGPLTFDVPTVLPDVAGRDFTALQGELTSHLGQIAEHALALPSLDGLLPAAPRLRADFGIAEAAATPGVTLRVEDTATHAYDLALSWLDYARGACVLRFRPELFAELDIELFFERLEALLARLCSEPSADLTRVPVMSDAEYRRTVVEFNATERSYDAGTTVVTRFLRQARETPDAVALCSAREQLTYAELADRAGRIARWLTGRGVGPGDFVPLYLDRRLDAVAAMVGAALTGAAYVPLNTALPSARITSVVGRIEPCAIIVSGTWADRLVLPENCTDAALLRLDTQLAALPAADDVTSRAAATDPAYVIFTSGSTGEPKGVVVAHRRLANLVDWVNRTQQVTAGDRVLLVTSFSFDLSVYDVWGSLTAGACIRLADETELSDPQHLVDILRTEQVTVWDSAPAALQRLTSLFELCGDALKSSTLRLVMLSGDWIPVTLPDTMRRYFDNPTVLAMGGATEATIWSNYHVVDQVYPWWPSIPYGRPMQNCRYYVLDAQGNPQPTGVPGELYIGGVCTADGYFGDPATTADRFLDDPFVPGGADKLYRTGDLVRHLGHGELQFLGREDDQVKIRGHRIELGEVAAAVRAHEDVKEVIVRSVREADGNNALVAYWLPRNDSAALDHPALTAFLTEFLPAYAIPAYSVRLAEIPVTANGKVDYAGLPQHRTAAAERVEPATRTEETLLALWEELLGHGELGVTDSFFGAGGHSLAAVQMLTRVQTLFERRVRMPQFIADATVRGLAALIDADDATSAARRPALTRKQSSGYPLSGGQKRMWFLNQLAGPSPTYNIQQAVVVRGALDHEALQQAFTDLLTRHEVLRTTYAEVEDAPVQHVLPAHEVGPVLDVVESSAQSVDRQVSEASRYCFDLSGEVPLRAWLFTVSADHHVLLVVTHHIASDGTSEGVLLRDLATAYEARAQGRHPGWEPLPVQYSDYVLWQQELLGSDADETSVLSQELAYWRGALDGAPATLDLPYDRPAPVTPSHEGDQVTFRIDAARHEALRRLARDNDSTLFMVLQTALAALLKRLGAGDDLPIGTGVAGRGDEALDDVIGFFINTLVLRTDASGNPAFTELLARARRTALSAFAHQDVPFDRVVEELVTTRSPGRAPLFQVMLMLRDNVVTDLALGTASGTVEPVNPRVAKFDLLVNVNETYTTTTTSGTRHPGGLDVLLEYATDVFDAATVQAIGRRLLAVIDAMATDPDTRVRDVDLLESAERQRVLADWNATGQPLPRKSLPELFEAQAARTPDAVAVSAESGELTYAQLDARANRLAHRLVGLGVGAETPVPLLMERSADVVVATLAVLKAGGCYLPLHHGYPAERLALVLADTGARVLLTDRVMAGRVPEGDLDIVVVDANEGEAPEPDTAPALVHRADQLAYVMYTSGSTGQPKGVATEQRAVIALALDRSWRGGAHQRVLMHSPHAFDASTYELWAPLLSGGRIVVAPPGELTPHGLRTLLTEHEVTGTFLTSGLFSLVADELPSAFATLQEVWTGGDVVPAASVAKVVRECPRTTVVDAYGPTETTTFATSFRVPRDAEVPRPLPIGKPLDNTRVYVLDEGLHPVPAGVTGELYVAGAGLARGYLNRPASTAERFVADPFGDPGTRMYRTGDLARWGADGDLQFVGRADGQVKLRGFRIEPGEIEHVLAQADGVARAAVILREDRPGDKRLVAYVVPAADGTVDPGGLRRHAARQLPEYMVPAAVVVLDQLPLTGNGKVDREALPAPDYRAGVVDQEPRTERETVLCGLFADVLGLDRVGVSTSFFALGGNSLLATKLVSKARAALGQELSVRAVFEAPTVEGLARHLDSARPGERLPERPALRRMARPVRTQ</sequence>
<dbReference type="InterPro" id="IPR001242">
    <property type="entry name" value="Condensation_dom"/>
</dbReference>
<dbReference type="Gene3D" id="2.30.38.10">
    <property type="entry name" value="Luciferase, Domain 3"/>
    <property type="match status" value="2"/>
</dbReference>
<dbReference type="PANTHER" id="PTHR45527:SF1">
    <property type="entry name" value="FATTY ACID SYNTHASE"/>
    <property type="match status" value="1"/>
</dbReference>
<evidence type="ECO:0000313" key="7">
    <source>
        <dbReference type="EMBL" id="QEV16641.1"/>
    </source>
</evidence>
<feature type="region of interest" description="Disordered" evidence="5">
    <location>
        <begin position="2087"/>
        <end position="2109"/>
    </location>
</feature>
<dbReference type="InterPro" id="IPR010071">
    <property type="entry name" value="AA_adenyl_dom"/>
</dbReference>
<keyword evidence="4" id="KW-0597">Phosphoprotein</keyword>
<dbReference type="Proteomes" id="UP000326553">
    <property type="component" value="Chromosome"/>
</dbReference>
<dbReference type="InterPro" id="IPR025110">
    <property type="entry name" value="AMP-bd_C"/>
</dbReference>
<dbReference type="Pfam" id="PF13193">
    <property type="entry name" value="AMP-binding_C"/>
    <property type="match status" value="2"/>
</dbReference>
<name>A0A5J6HE61_STRAD</name>
<evidence type="ECO:0000256" key="4">
    <source>
        <dbReference type="ARBA" id="ARBA00022553"/>
    </source>
</evidence>
<dbReference type="FunFam" id="3.30.300.30:FF:000010">
    <property type="entry name" value="Enterobactin synthetase component F"/>
    <property type="match status" value="1"/>
</dbReference>
<dbReference type="InterPro" id="IPR020806">
    <property type="entry name" value="PKS_PP-bd"/>
</dbReference>
<keyword evidence="3" id="KW-0596">Phosphopantetheine</keyword>
<evidence type="ECO:0000313" key="8">
    <source>
        <dbReference type="Proteomes" id="UP000326553"/>
    </source>
</evidence>
<dbReference type="PROSITE" id="PS00455">
    <property type="entry name" value="AMP_BINDING"/>
    <property type="match status" value="2"/>
</dbReference>
<dbReference type="Gene3D" id="3.30.559.10">
    <property type="entry name" value="Chloramphenicol acetyltransferase-like domain"/>
    <property type="match status" value="2"/>
</dbReference>
<dbReference type="Gene3D" id="3.40.50.980">
    <property type="match status" value="4"/>
</dbReference>
<keyword evidence="8" id="KW-1185">Reference proteome</keyword>
<protein>
    <submittedName>
        <fullName evidence="7">Non-ribosomal peptide synthase</fullName>
    </submittedName>
</protein>
<dbReference type="SUPFAM" id="SSF52777">
    <property type="entry name" value="CoA-dependent acyltransferases"/>
    <property type="match status" value="4"/>
</dbReference>
<proteinExistence type="inferred from homology"/>
<dbReference type="PROSITE" id="PS00012">
    <property type="entry name" value="PHOSPHOPANTETHEINE"/>
    <property type="match status" value="2"/>
</dbReference>
<dbReference type="Pfam" id="PF00550">
    <property type="entry name" value="PP-binding"/>
    <property type="match status" value="2"/>
</dbReference>
<dbReference type="RefSeq" id="WP_055529008.1">
    <property type="nucleotide sequence ID" value="NZ_CP023695.1"/>
</dbReference>
<dbReference type="FunFam" id="2.30.38.10:FF:000001">
    <property type="entry name" value="Non-ribosomal peptide synthetase PvdI"/>
    <property type="match status" value="1"/>
</dbReference>
<dbReference type="FunFam" id="3.40.50.980:FF:000001">
    <property type="entry name" value="Non-ribosomal peptide synthetase"/>
    <property type="match status" value="1"/>
</dbReference>
<dbReference type="FunFam" id="3.40.50.12780:FF:000012">
    <property type="entry name" value="Non-ribosomal peptide synthetase"/>
    <property type="match status" value="2"/>
</dbReference>
<dbReference type="NCBIfam" id="NF003417">
    <property type="entry name" value="PRK04813.1"/>
    <property type="match status" value="2"/>
</dbReference>
<evidence type="ECO:0000259" key="6">
    <source>
        <dbReference type="PROSITE" id="PS50075"/>
    </source>
</evidence>
<dbReference type="InterPro" id="IPR036736">
    <property type="entry name" value="ACP-like_sf"/>
</dbReference>
<feature type="domain" description="Carrier" evidence="6">
    <location>
        <begin position="949"/>
        <end position="1024"/>
    </location>
</feature>
<dbReference type="EMBL" id="CP023695">
    <property type="protein sequence ID" value="QEV16641.1"/>
    <property type="molecule type" value="Genomic_DNA"/>
</dbReference>
<dbReference type="InterPro" id="IPR020845">
    <property type="entry name" value="AMP-binding_CS"/>
</dbReference>
<feature type="compositionally biased region" description="Basic and acidic residues" evidence="5">
    <location>
        <begin position="2087"/>
        <end position="2098"/>
    </location>
</feature>
<dbReference type="InterPro" id="IPR009081">
    <property type="entry name" value="PP-bd_ACP"/>
</dbReference>
<dbReference type="KEGG" id="salw:CP975_03195"/>
<dbReference type="GO" id="GO:0031177">
    <property type="term" value="F:phosphopantetheine binding"/>
    <property type="evidence" value="ECO:0007669"/>
    <property type="project" value="InterPro"/>
</dbReference>
<dbReference type="FunFam" id="1.10.1200.10:FF:000016">
    <property type="entry name" value="Non-ribosomal peptide synthase"/>
    <property type="match status" value="1"/>
</dbReference>
<reference evidence="7 8" key="1">
    <citation type="submission" date="2017-09" db="EMBL/GenBank/DDBJ databases">
        <authorList>
            <person name="Lee N."/>
            <person name="Cho B.-K."/>
        </authorList>
    </citation>
    <scope>NUCLEOTIDE SEQUENCE [LARGE SCALE GENOMIC DNA]</scope>
    <source>
        <strain evidence="7 8">ATCC 12461</strain>
    </source>
</reference>
<comment type="similarity">
    <text evidence="2">Belongs to the ATP-dependent AMP-binding enzyme family.</text>
</comment>
<comment type="cofactor">
    <cofactor evidence="1">
        <name>pantetheine 4'-phosphate</name>
        <dbReference type="ChEBI" id="CHEBI:47942"/>
    </cofactor>
</comment>
<evidence type="ECO:0000256" key="3">
    <source>
        <dbReference type="ARBA" id="ARBA00022450"/>
    </source>
</evidence>
<dbReference type="GO" id="GO:0005829">
    <property type="term" value="C:cytosol"/>
    <property type="evidence" value="ECO:0007669"/>
    <property type="project" value="TreeGrafter"/>
</dbReference>
<organism evidence="7 8">
    <name type="scientific">Streptomyces alboniger</name>
    <dbReference type="NCBI Taxonomy" id="132473"/>
    <lineage>
        <taxon>Bacteria</taxon>
        <taxon>Bacillati</taxon>
        <taxon>Actinomycetota</taxon>
        <taxon>Actinomycetes</taxon>
        <taxon>Kitasatosporales</taxon>
        <taxon>Streptomycetaceae</taxon>
        <taxon>Streptomyces</taxon>
        <taxon>Streptomyces aurantiacus group</taxon>
    </lineage>
</organism>
<dbReference type="GO" id="GO:0043041">
    <property type="term" value="P:amino acid activation for nonribosomal peptide biosynthetic process"/>
    <property type="evidence" value="ECO:0007669"/>
    <property type="project" value="TreeGrafter"/>
</dbReference>
<evidence type="ECO:0000256" key="5">
    <source>
        <dbReference type="SAM" id="MobiDB-lite"/>
    </source>
</evidence>
<dbReference type="PROSITE" id="PS50075">
    <property type="entry name" value="CARRIER"/>
    <property type="match status" value="2"/>
</dbReference>
<evidence type="ECO:0000256" key="1">
    <source>
        <dbReference type="ARBA" id="ARBA00001957"/>
    </source>
</evidence>
<gene>
    <name evidence="7" type="ORF">CP975_03195</name>
</gene>
<dbReference type="Gene3D" id="3.30.559.30">
    <property type="entry name" value="Nonribosomal peptide synthetase, condensation domain"/>
    <property type="match status" value="2"/>
</dbReference>
<dbReference type="InterPro" id="IPR006162">
    <property type="entry name" value="Ppantetheine_attach_site"/>
</dbReference>
<dbReference type="PANTHER" id="PTHR45527">
    <property type="entry name" value="NONRIBOSOMAL PEPTIDE SYNTHETASE"/>
    <property type="match status" value="1"/>
</dbReference>
<dbReference type="Gene3D" id="3.30.300.30">
    <property type="match status" value="2"/>
</dbReference>
<dbReference type="GO" id="GO:0072330">
    <property type="term" value="P:monocarboxylic acid biosynthetic process"/>
    <property type="evidence" value="ECO:0007669"/>
    <property type="project" value="UniProtKB-ARBA"/>
</dbReference>
<dbReference type="SUPFAM" id="SSF47336">
    <property type="entry name" value="ACP-like"/>
    <property type="match status" value="2"/>
</dbReference>
<dbReference type="GO" id="GO:0044550">
    <property type="term" value="P:secondary metabolite biosynthetic process"/>
    <property type="evidence" value="ECO:0007669"/>
    <property type="project" value="UniProtKB-ARBA"/>
</dbReference>
<dbReference type="NCBIfam" id="TIGR01733">
    <property type="entry name" value="AA-adenyl-dom"/>
    <property type="match status" value="2"/>
</dbReference>
<accession>A0A5J6HE61</accession>
<dbReference type="Pfam" id="PF00501">
    <property type="entry name" value="AMP-binding"/>
    <property type="match status" value="2"/>
</dbReference>
<dbReference type="InterPro" id="IPR023213">
    <property type="entry name" value="CAT-like_dom_sf"/>
</dbReference>
<feature type="domain" description="Carrier" evidence="6">
    <location>
        <begin position="2013"/>
        <end position="2088"/>
    </location>
</feature>
<dbReference type="CDD" id="cd12117">
    <property type="entry name" value="A_NRPS_Srf_like"/>
    <property type="match status" value="1"/>
</dbReference>
<dbReference type="SUPFAM" id="SSF56801">
    <property type="entry name" value="Acetyl-CoA synthetase-like"/>
    <property type="match status" value="2"/>
</dbReference>
<feature type="compositionally biased region" description="Basic residues" evidence="5">
    <location>
        <begin position="2099"/>
        <end position="2109"/>
    </location>
</feature>
<dbReference type="InterPro" id="IPR045851">
    <property type="entry name" value="AMP-bd_C_sf"/>
</dbReference>
<dbReference type="CDD" id="cd19540">
    <property type="entry name" value="LCL_NRPS-like"/>
    <property type="match status" value="1"/>
</dbReference>
<dbReference type="GO" id="GO:0003824">
    <property type="term" value="F:catalytic activity"/>
    <property type="evidence" value="ECO:0007669"/>
    <property type="project" value="InterPro"/>
</dbReference>
<dbReference type="GO" id="GO:0008610">
    <property type="term" value="P:lipid biosynthetic process"/>
    <property type="evidence" value="ECO:0007669"/>
    <property type="project" value="UniProtKB-ARBA"/>
</dbReference>